<feature type="chain" id="PRO_5041470511" evidence="1">
    <location>
        <begin position="18"/>
        <end position="114"/>
    </location>
</feature>
<proteinExistence type="predicted"/>
<dbReference type="Proteomes" id="UP001175000">
    <property type="component" value="Unassembled WGS sequence"/>
</dbReference>
<keyword evidence="3" id="KW-1185">Reference proteome</keyword>
<gene>
    <name evidence="2" type="ORF">B0T14DRAFT_528956</name>
</gene>
<protein>
    <submittedName>
        <fullName evidence="2">Uncharacterized protein</fullName>
    </submittedName>
</protein>
<reference evidence="2" key="1">
    <citation type="submission" date="2023-06" db="EMBL/GenBank/DDBJ databases">
        <title>Genome-scale phylogeny and comparative genomics of the fungal order Sordariales.</title>
        <authorList>
            <consortium name="Lawrence Berkeley National Laboratory"/>
            <person name="Hensen N."/>
            <person name="Bonometti L."/>
            <person name="Westerberg I."/>
            <person name="Brannstrom I.O."/>
            <person name="Guillou S."/>
            <person name="Cros-Aarteil S."/>
            <person name="Calhoun S."/>
            <person name="Haridas S."/>
            <person name="Kuo A."/>
            <person name="Mondo S."/>
            <person name="Pangilinan J."/>
            <person name="Riley R."/>
            <person name="Labutti K."/>
            <person name="Andreopoulos B."/>
            <person name="Lipzen A."/>
            <person name="Chen C."/>
            <person name="Yanf M."/>
            <person name="Daum C."/>
            <person name="Ng V."/>
            <person name="Clum A."/>
            <person name="Steindorff A."/>
            <person name="Ohm R."/>
            <person name="Martin F."/>
            <person name="Silar P."/>
            <person name="Natvig D."/>
            <person name="Lalanne C."/>
            <person name="Gautier V."/>
            <person name="Ament-Velasquez S.L."/>
            <person name="Kruys A."/>
            <person name="Hutchinson M.I."/>
            <person name="Powell A.J."/>
            <person name="Barry K."/>
            <person name="Miller A.N."/>
            <person name="Grigoriev I.V."/>
            <person name="Debuchy R."/>
            <person name="Gladieux P."/>
            <person name="Thoren M.H."/>
            <person name="Johannesson H."/>
        </authorList>
    </citation>
    <scope>NUCLEOTIDE SEQUENCE</scope>
    <source>
        <strain evidence="2">CBS 606.72</strain>
    </source>
</reference>
<sequence length="114" mass="12461">MRLVALFALGVLPFCQGTPLTVTTTASELAIPSPSLTPAPKETDICLQRKFLSAPYCIDQYPGWTNVVLSAAGFHCCWEMPMPVEGNPKLSAWLKYDENGDVAYRCLYSGTCLP</sequence>
<evidence type="ECO:0000256" key="1">
    <source>
        <dbReference type="SAM" id="SignalP"/>
    </source>
</evidence>
<keyword evidence="1" id="KW-0732">Signal</keyword>
<name>A0AA40BV46_9PEZI</name>
<evidence type="ECO:0000313" key="2">
    <source>
        <dbReference type="EMBL" id="KAK0614720.1"/>
    </source>
</evidence>
<organism evidence="2 3">
    <name type="scientific">Immersiella caudata</name>
    <dbReference type="NCBI Taxonomy" id="314043"/>
    <lineage>
        <taxon>Eukaryota</taxon>
        <taxon>Fungi</taxon>
        <taxon>Dikarya</taxon>
        <taxon>Ascomycota</taxon>
        <taxon>Pezizomycotina</taxon>
        <taxon>Sordariomycetes</taxon>
        <taxon>Sordariomycetidae</taxon>
        <taxon>Sordariales</taxon>
        <taxon>Lasiosphaeriaceae</taxon>
        <taxon>Immersiella</taxon>
    </lineage>
</organism>
<dbReference type="EMBL" id="JAULSU010000006">
    <property type="protein sequence ID" value="KAK0614720.1"/>
    <property type="molecule type" value="Genomic_DNA"/>
</dbReference>
<evidence type="ECO:0000313" key="3">
    <source>
        <dbReference type="Proteomes" id="UP001175000"/>
    </source>
</evidence>
<dbReference type="AlphaFoldDB" id="A0AA40BV46"/>
<accession>A0AA40BV46</accession>
<comment type="caution">
    <text evidence="2">The sequence shown here is derived from an EMBL/GenBank/DDBJ whole genome shotgun (WGS) entry which is preliminary data.</text>
</comment>
<feature type="signal peptide" evidence="1">
    <location>
        <begin position="1"/>
        <end position="17"/>
    </location>
</feature>